<sequence>MQGLFQSLDSYLITHQEFWRFEPFFACRFSNLPWQEQHPQLCLWLTSLTDQQVEQYQTDLPALANAVRSYIPNLPQLLALNHLERVELKGLPLERGIDSGIPGRKLAQIVAMGEVALEQHAGSEWLEWCSGKGFLGRILAHNSQQTVTSFEYQQSLCDSGQQEANKQHLPMRFVQGDALSPSALDVLNSNQHAVALHACGDLHVSLIEKGVERSLPAFTISPCCYHLIQAETYQALSKPAQASQLHLTKSELRIPLQELVTGGERVRRHRMLEMSYRLGFDALLTDCFGFEHYQPIPSIKKSQLAEGFESFCYWAAQLKGIALTPCDFDKFYHLGQQRYWKMERLSLIQQLFRRSLELWLVLDKVLYLQQHGYDVSISEFCAREVTPRNILIKAKKMRP</sequence>
<feature type="domain" description="Methyltransferase" evidence="1">
    <location>
        <begin position="116"/>
        <end position="230"/>
    </location>
</feature>
<dbReference type="InterPro" id="IPR025714">
    <property type="entry name" value="Methyltranfer_dom"/>
</dbReference>
<dbReference type="PANTHER" id="PTHR13369:SF0">
    <property type="entry name" value="GLUTATHIONE S-TRANSFERASE C-TERMINAL DOMAIN-CONTAINING PROTEIN"/>
    <property type="match status" value="1"/>
</dbReference>
<dbReference type="InterPro" id="IPR029063">
    <property type="entry name" value="SAM-dependent_MTases_sf"/>
</dbReference>
<evidence type="ECO:0000313" key="2">
    <source>
        <dbReference type="EMBL" id="RJX69978.1"/>
    </source>
</evidence>
<proteinExistence type="predicted"/>
<reference evidence="2 3" key="1">
    <citation type="submission" date="2018-08" db="EMBL/GenBank/DDBJ databases">
        <title>Vibrio isolated from the Eastern China Marginal Seas.</title>
        <authorList>
            <person name="Li Y."/>
        </authorList>
    </citation>
    <scope>NUCLEOTIDE SEQUENCE [LARGE SCALE GENOMIC DNA]</scope>
    <source>
        <strain evidence="2 3">BEI233</strain>
    </source>
</reference>
<dbReference type="GO" id="GO:0032259">
    <property type="term" value="P:methylation"/>
    <property type="evidence" value="ECO:0007669"/>
    <property type="project" value="UniProtKB-KW"/>
</dbReference>
<dbReference type="Proteomes" id="UP000273252">
    <property type="component" value="Unassembled WGS sequence"/>
</dbReference>
<dbReference type="AlphaFoldDB" id="A0A3A6QDI7"/>
<gene>
    <name evidence="2" type="ORF">DZ860_13885</name>
</gene>
<comment type="caution">
    <text evidence="2">The sequence shown here is derived from an EMBL/GenBank/DDBJ whole genome shotgun (WGS) entry which is preliminary data.</text>
</comment>
<evidence type="ECO:0000259" key="1">
    <source>
        <dbReference type="Pfam" id="PF13679"/>
    </source>
</evidence>
<organism evidence="2 3">
    <name type="scientific">Vibrio sinensis</name>
    <dbReference type="NCBI Taxonomy" id="2302434"/>
    <lineage>
        <taxon>Bacteria</taxon>
        <taxon>Pseudomonadati</taxon>
        <taxon>Pseudomonadota</taxon>
        <taxon>Gammaproteobacteria</taxon>
        <taxon>Vibrionales</taxon>
        <taxon>Vibrionaceae</taxon>
        <taxon>Vibrio</taxon>
    </lineage>
</organism>
<keyword evidence="2" id="KW-0808">Transferase</keyword>
<accession>A0A3A6QDI7</accession>
<dbReference type="OrthoDB" id="5298194at2"/>
<dbReference type="EMBL" id="QVMU01000013">
    <property type="protein sequence ID" value="RJX69978.1"/>
    <property type="molecule type" value="Genomic_DNA"/>
</dbReference>
<dbReference type="SUPFAM" id="SSF53335">
    <property type="entry name" value="S-adenosyl-L-methionine-dependent methyltransferases"/>
    <property type="match status" value="1"/>
</dbReference>
<evidence type="ECO:0000313" key="3">
    <source>
        <dbReference type="Proteomes" id="UP000273252"/>
    </source>
</evidence>
<protein>
    <submittedName>
        <fullName evidence="2">Methyltransferase</fullName>
    </submittedName>
</protein>
<dbReference type="PANTHER" id="PTHR13369">
    <property type="match status" value="1"/>
</dbReference>
<keyword evidence="3" id="KW-1185">Reference proteome</keyword>
<name>A0A3A6QDI7_9VIBR</name>
<keyword evidence="2" id="KW-0489">Methyltransferase</keyword>
<dbReference type="GO" id="GO:0008168">
    <property type="term" value="F:methyltransferase activity"/>
    <property type="evidence" value="ECO:0007669"/>
    <property type="project" value="UniProtKB-KW"/>
</dbReference>
<dbReference type="Pfam" id="PF13679">
    <property type="entry name" value="Methyltransf_32"/>
    <property type="match status" value="1"/>
</dbReference>
<dbReference type="RefSeq" id="WP_120032271.1">
    <property type="nucleotide sequence ID" value="NZ_QVMU01000013.1"/>
</dbReference>